<reference evidence="2 3" key="1">
    <citation type="journal article" date="2018" name="Nat. Ecol. Evol.">
        <title>Pezizomycetes genomes reveal the molecular basis of ectomycorrhizal truffle lifestyle.</title>
        <authorList>
            <person name="Murat C."/>
            <person name="Payen T."/>
            <person name="Noel B."/>
            <person name="Kuo A."/>
            <person name="Morin E."/>
            <person name="Chen J."/>
            <person name="Kohler A."/>
            <person name="Krizsan K."/>
            <person name="Balestrini R."/>
            <person name="Da Silva C."/>
            <person name="Montanini B."/>
            <person name="Hainaut M."/>
            <person name="Levati E."/>
            <person name="Barry K.W."/>
            <person name="Belfiori B."/>
            <person name="Cichocki N."/>
            <person name="Clum A."/>
            <person name="Dockter R.B."/>
            <person name="Fauchery L."/>
            <person name="Guy J."/>
            <person name="Iotti M."/>
            <person name="Le Tacon F."/>
            <person name="Lindquist E.A."/>
            <person name="Lipzen A."/>
            <person name="Malagnac F."/>
            <person name="Mello A."/>
            <person name="Molinier V."/>
            <person name="Miyauchi S."/>
            <person name="Poulain J."/>
            <person name="Riccioni C."/>
            <person name="Rubini A."/>
            <person name="Sitrit Y."/>
            <person name="Splivallo R."/>
            <person name="Traeger S."/>
            <person name="Wang M."/>
            <person name="Zifcakova L."/>
            <person name="Wipf D."/>
            <person name="Zambonelli A."/>
            <person name="Paolocci F."/>
            <person name="Nowrousian M."/>
            <person name="Ottonello S."/>
            <person name="Baldrian P."/>
            <person name="Spatafora J.W."/>
            <person name="Henrissat B."/>
            <person name="Nagy L.G."/>
            <person name="Aury J.M."/>
            <person name="Wincker P."/>
            <person name="Grigoriev I.V."/>
            <person name="Bonfante P."/>
            <person name="Martin F.M."/>
        </authorList>
    </citation>
    <scope>NUCLEOTIDE SEQUENCE [LARGE SCALE GENOMIC DNA]</scope>
    <source>
        <strain evidence="2 3">RN42</strain>
    </source>
</reference>
<keyword evidence="3" id="KW-1185">Reference proteome</keyword>
<dbReference type="Proteomes" id="UP000275078">
    <property type="component" value="Unassembled WGS sequence"/>
</dbReference>
<proteinExistence type="predicted"/>
<keyword evidence="1" id="KW-0472">Membrane</keyword>
<dbReference type="AlphaFoldDB" id="A0A3N4H900"/>
<organism evidence="2 3">
    <name type="scientific">Ascobolus immersus RN42</name>
    <dbReference type="NCBI Taxonomy" id="1160509"/>
    <lineage>
        <taxon>Eukaryota</taxon>
        <taxon>Fungi</taxon>
        <taxon>Dikarya</taxon>
        <taxon>Ascomycota</taxon>
        <taxon>Pezizomycotina</taxon>
        <taxon>Pezizomycetes</taxon>
        <taxon>Pezizales</taxon>
        <taxon>Ascobolaceae</taxon>
        <taxon>Ascobolus</taxon>
    </lineage>
</organism>
<evidence type="ECO:0000256" key="1">
    <source>
        <dbReference type="SAM" id="Phobius"/>
    </source>
</evidence>
<feature type="transmembrane region" description="Helical" evidence="1">
    <location>
        <begin position="40"/>
        <end position="59"/>
    </location>
</feature>
<protein>
    <submittedName>
        <fullName evidence="2">Uncharacterized protein</fullName>
    </submittedName>
</protein>
<keyword evidence="1" id="KW-0812">Transmembrane</keyword>
<dbReference type="EMBL" id="ML119960">
    <property type="protein sequence ID" value="RPA71193.1"/>
    <property type="molecule type" value="Genomic_DNA"/>
</dbReference>
<accession>A0A3N4H900</accession>
<dbReference type="PANTHER" id="PTHR33205:SF1">
    <property type="entry name" value="TRANSMEMBRANE PROTEIN"/>
    <property type="match status" value="1"/>
</dbReference>
<dbReference type="STRING" id="1160509.A0A3N4H900"/>
<sequence length="64" mass="7462">MPEAAMCIQKSDNSLKSAIHTTYRISLRSSSMRHKPRDPLLIVLTIIFFSDKTINYIFYNTPER</sequence>
<name>A0A3N4H900_ASCIM</name>
<keyword evidence="1" id="KW-1133">Transmembrane helix</keyword>
<evidence type="ECO:0000313" key="2">
    <source>
        <dbReference type="EMBL" id="RPA71193.1"/>
    </source>
</evidence>
<dbReference type="PANTHER" id="PTHR33205">
    <property type="entry name" value="TRANSMEMBRANE PROTEIN"/>
    <property type="match status" value="1"/>
</dbReference>
<dbReference type="AntiFam" id="ANF00034">
    <property type="entry name" value="Antisense to 5.8S rRNA"/>
</dbReference>
<dbReference type="OrthoDB" id="2437458at2759"/>
<gene>
    <name evidence="2" type="ORF">BJ508DRAFT_218330</name>
</gene>
<evidence type="ECO:0000313" key="3">
    <source>
        <dbReference type="Proteomes" id="UP000275078"/>
    </source>
</evidence>